<organism evidence="2 3">
    <name type="scientific">Runella rosea</name>
    <dbReference type="NCBI Taxonomy" id="2259595"/>
    <lineage>
        <taxon>Bacteria</taxon>
        <taxon>Pseudomonadati</taxon>
        <taxon>Bacteroidota</taxon>
        <taxon>Cytophagia</taxon>
        <taxon>Cytophagales</taxon>
        <taxon>Spirosomataceae</taxon>
        <taxon>Runella</taxon>
    </lineage>
</organism>
<feature type="domain" description="VOC" evidence="1">
    <location>
        <begin position="5"/>
        <end position="133"/>
    </location>
</feature>
<keyword evidence="2" id="KW-0614">Plasmid</keyword>
<evidence type="ECO:0000259" key="1">
    <source>
        <dbReference type="PROSITE" id="PS51819"/>
    </source>
</evidence>
<proteinExistence type="predicted"/>
<accession>A0A344TTB8</accession>
<dbReference type="InterPro" id="IPR037523">
    <property type="entry name" value="VOC_core"/>
</dbReference>
<dbReference type="PANTHER" id="PTHR36113">
    <property type="entry name" value="LYASE, PUTATIVE-RELATED-RELATED"/>
    <property type="match status" value="1"/>
</dbReference>
<dbReference type="CDD" id="cd06587">
    <property type="entry name" value="VOC"/>
    <property type="match status" value="1"/>
</dbReference>
<dbReference type="OrthoDB" id="9789012at2"/>
<dbReference type="KEGG" id="run:DR864_28925"/>
<sequence length="139" mass="15529">MLSTSFFHVAVTVKDLAAFENFYTKYFGFKRARTISLGEGKELVFMKDAGNFYFEVFPPDEERPIPNVEGDGPHYPGLRHLAFSVADVDAKLAEMGADAVITLGPLAFDDFIPGWKTAWVKDPEGNIIEITQGYVDQED</sequence>
<dbReference type="PANTHER" id="PTHR36113:SF3">
    <property type="entry name" value="SLL5075 PROTEIN"/>
    <property type="match status" value="1"/>
</dbReference>
<evidence type="ECO:0000313" key="3">
    <source>
        <dbReference type="Proteomes" id="UP000251993"/>
    </source>
</evidence>
<dbReference type="Pfam" id="PF00903">
    <property type="entry name" value="Glyoxalase"/>
    <property type="match status" value="1"/>
</dbReference>
<reference evidence="2 3" key="1">
    <citation type="submission" date="2018-07" db="EMBL/GenBank/DDBJ databases">
        <title>Genome sequencing of Runella.</title>
        <authorList>
            <person name="Baek M.-G."/>
            <person name="Yi H."/>
        </authorList>
    </citation>
    <scope>NUCLEOTIDE SEQUENCE [LARGE SCALE GENOMIC DNA]</scope>
    <source>
        <strain evidence="2 3">HYN0085</strain>
        <plasmid evidence="2 3">unnamed2</plasmid>
    </source>
</reference>
<gene>
    <name evidence="2" type="ORF">DR864_28925</name>
</gene>
<dbReference type="Proteomes" id="UP000251993">
    <property type="component" value="Plasmid unnamed2"/>
</dbReference>
<keyword evidence="3" id="KW-1185">Reference proteome</keyword>
<dbReference type="Gene3D" id="3.10.180.10">
    <property type="entry name" value="2,3-Dihydroxybiphenyl 1,2-Dioxygenase, domain 1"/>
    <property type="match status" value="1"/>
</dbReference>
<geneLocation type="plasmid" evidence="2 3">
    <name>unnamed2</name>
</geneLocation>
<dbReference type="AlphaFoldDB" id="A0A344TTB8"/>
<name>A0A344TTB8_9BACT</name>
<dbReference type="PROSITE" id="PS51819">
    <property type="entry name" value="VOC"/>
    <property type="match status" value="1"/>
</dbReference>
<dbReference type="InterPro" id="IPR051332">
    <property type="entry name" value="Fosfomycin_Res_Enzymes"/>
</dbReference>
<dbReference type="SUPFAM" id="SSF54593">
    <property type="entry name" value="Glyoxalase/Bleomycin resistance protein/Dihydroxybiphenyl dioxygenase"/>
    <property type="match status" value="1"/>
</dbReference>
<dbReference type="EMBL" id="CP030852">
    <property type="protein sequence ID" value="AXE21889.1"/>
    <property type="molecule type" value="Genomic_DNA"/>
</dbReference>
<evidence type="ECO:0000313" key="2">
    <source>
        <dbReference type="EMBL" id="AXE21889.1"/>
    </source>
</evidence>
<dbReference type="RefSeq" id="WP_114070629.1">
    <property type="nucleotide sequence ID" value="NZ_CP030852.1"/>
</dbReference>
<protein>
    <submittedName>
        <fullName evidence="2">VOC family protein</fullName>
    </submittedName>
</protein>
<dbReference type="InterPro" id="IPR004360">
    <property type="entry name" value="Glyas_Fos-R_dOase_dom"/>
</dbReference>
<dbReference type="InterPro" id="IPR029068">
    <property type="entry name" value="Glyas_Bleomycin-R_OHBP_Dase"/>
</dbReference>